<dbReference type="GeneID" id="27317673"/>
<dbReference type="InParanoid" id="A0A0D2AHZ3"/>
<proteinExistence type="predicted"/>
<accession>A0A0D2AHZ3</accession>
<sequence>MLIYQNIFSHFQCNLDSVISASRHQYSAAYDNIIPPSHLTSAAAISYRFLCCQHRSASKTPCYKFPKYLDKRPNPVFRRRIELYLILLAATITMAKPRVEGKRVANRKAPNAAKMAKQGRGTQGGGKPKRPRGRSNRLEAIEGAADKLKDTRGRPRKPRLGEEVEVLAKQRTQASSEAKNSDK</sequence>
<dbReference type="AlphaFoldDB" id="A0A0D2AHZ3"/>
<feature type="compositionally biased region" description="Polar residues" evidence="1">
    <location>
        <begin position="170"/>
        <end position="183"/>
    </location>
</feature>
<dbReference type="VEuPathDB" id="FungiDB:PV09_09700"/>
<evidence type="ECO:0000313" key="2">
    <source>
        <dbReference type="EMBL" id="KIV98498.1"/>
    </source>
</evidence>
<gene>
    <name evidence="2" type="ORF">PV09_09700</name>
</gene>
<dbReference type="OrthoDB" id="3946227at2759"/>
<dbReference type="Proteomes" id="UP000053259">
    <property type="component" value="Unassembled WGS sequence"/>
</dbReference>
<keyword evidence="3" id="KW-1185">Reference proteome</keyword>
<name>A0A0D2AHZ3_9PEZI</name>
<organism evidence="2 3">
    <name type="scientific">Verruconis gallopava</name>
    <dbReference type="NCBI Taxonomy" id="253628"/>
    <lineage>
        <taxon>Eukaryota</taxon>
        <taxon>Fungi</taxon>
        <taxon>Dikarya</taxon>
        <taxon>Ascomycota</taxon>
        <taxon>Pezizomycotina</taxon>
        <taxon>Dothideomycetes</taxon>
        <taxon>Pleosporomycetidae</taxon>
        <taxon>Venturiales</taxon>
        <taxon>Sympoventuriaceae</taxon>
        <taxon>Verruconis</taxon>
    </lineage>
</organism>
<feature type="compositionally biased region" description="Basic and acidic residues" evidence="1">
    <location>
        <begin position="136"/>
        <end position="168"/>
    </location>
</feature>
<evidence type="ECO:0000256" key="1">
    <source>
        <dbReference type="SAM" id="MobiDB-lite"/>
    </source>
</evidence>
<reference evidence="2 3" key="1">
    <citation type="submission" date="2015-01" db="EMBL/GenBank/DDBJ databases">
        <title>The Genome Sequence of Ochroconis gallopava CBS43764.</title>
        <authorList>
            <consortium name="The Broad Institute Genomics Platform"/>
            <person name="Cuomo C."/>
            <person name="de Hoog S."/>
            <person name="Gorbushina A."/>
            <person name="Stielow B."/>
            <person name="Teixiera M."/>
            <person name="Abouelleil A."/>
            <person name="Chapman S.B."/>
            <person name="Priest M."/>
            <person name="Young S.K."/>
            <person name="Wortman J."/>
            <person name="Nusbaum C."/>
            <person name="Birren B."/>
        </authorList>
    </citation>
    <scope>NUCLEOTIDE SEQUENCE [LARGE SCALE GENOMIC DNA]</scope>
    <source>
        <strain evidence="2 3">CBS 43764</strain>
    </source>
</reference>
<dbReference type="HOGENOM" id="CLU_1476241_0_0_1"/>
<evidence type="ECO:0000313" key="3">
    <source>
        <dbReference type="Proteomes" id="UP000053259"/>
    </source>
</evidence>
<protein>
    <submittedName>
        <fullName evidence="2">Uncharacterized protein</fullName>
    </submittedName>
</protein>
<dbReference type="EMBL" id="KN847658">
    <property type="protein sequence ID" value="KIV98498.1"/>
    <property type="molecule type" value="Genomic_DNA"/>
</dbReference>
<dbReference type="RefSeq" id="XP_016208368.1">
    <property type="nucleotide sequence ID" value="XM_016363811.1"/>
</dbReference>
<feature type="region of interest" description="Disordered" evidence="1">
    <location>
        <begin position="101"/>
        <end position="183"/>
    </location>
</feature>